<protein>
    <submittedName>
        <fullName evidence="2">Effector-binding domain-containing protein</fullName>
    </submittedName>
</protein>
<gene>
    <name evidence="2" type="ORF">B0I32_103170</name>
</gene>
<dbReference type="AlphaFoldDB" id="A0A2T0N6M7"/>
<dbReference type="SMART" id="SM00871">
    <property type="entry name" value="AraC_E_bind"/>
    <property type="match status" value="1"/>
</dbReference>
<dbReference type="RefSeq" id="WP_106236354.1">
    <property type="nucleotide sequence ID" value="NZ_JBFAIL010000002.1"/>
</dbReference>
<evidence type="ECO:0000313" key="2">
    <source>
        <dbReference type="EMBL" id="PRX68209.1"/>
    </source>
</evidence>
<organism evidence="2 3">
    <name type="scientific">Nonomuraea fuscirosea</name>
    <dbReference type="NCBI Taxonomy" id="1291556"/>
    <lineage>
        <taxon>Bacteria</taxon>
        <taxon>Bacillati</taxon>
        <taxon>Actinomycetota</taxon>
        <taxon>Actinomycetes</taxon>
        <taxon>Streptosporangiales</taxon>
        <taxon>Streptosporangiaceae</taxon>
        <taxon>Nonomuraea</taxon>
    </lineage>
</organism>
<dbReference type="Gene3D" id="3.20.80.10">
    <property type="entry name" value="Regulatory factor, effector binding domain"/>
    <property type="match status" value="1"/>
</dbReference>
<proteinExistence type="predicted"/>
<dbReference type="Pfam" id="PF06445">
    <property type="entry name" value="GyrI-like"/>
    <property type="match status" value="1"/>
</dbReference>
<dbReference type="SUPFAM" id="SSF55136">
    <property type="entry name" value="Probable bacterial effector-binding domain"/>
    <property type="match status" value="1"/>
</dbReference>
<dbReference type="Proteomes" id="UP000238312">
    <property type="component" value="Unassembled WGS sequence"/>
</dbReference>
<accession>A0A2T0N6M7</accession>
<name>A0A2T0N6M7_9ACTN</name>
<comment type="caution">
    <text evidence="2">The sequence shown here is derived from an EMBL/GenBank/DDBJ whole genome shotgun (WGS) entry which is preliminary data.</text>
</comment>
<dbReference type="InterPro" id="IPR011256">
    <property type="entry name" value="Reg_factor_effector_dom_sf"/>
</dbReference>
<dbReference type="InterPro" id="IPR029442">
    <property type="entry name" value="GyrI-like"/>
</dbReference>
<reference evidence="2 3" key="1">
    <citation type="submission" date="2018-03" db="EMBL/GenBank/DDBJ databases">
        <title>Genomic Encyclopedia of Type Strains, Phase III (KMG-III): the genomes of soil and plant-associated and newly described type strains.</title>
        <authorList>
            <person name="Whitman W."/>
        </authorList>
    </citation>
    <scope>NUCLEOTIDE SEQUENCE [LARGE SCALE GENOMIC DNA]</scope>
    <source>
        <strain evidence="2 3">CGMCC 4.7104</strain>
    </source>
</reference>
<feature type="domain" description="AraC effector-binding" evidence="1">
    <location>
        <begin position="1"/>
        <end position="161"/>
    </location>
</feature>
<dbReference type="OrthoDB" id="64208at2"/>
<keyword evidence="3" id="KW-1185">Reference proteome</keyword>
<evidence type="ECO:0000259" key="1">
    <source>
        <dbReference type="SMART" id="SM00871"/>
    </source>
</evidence>
<evidence type="ECO:0000313" key="3">
    <source>
        <dbReference type="Proteomes" id="UP000238312"/>
    </source>
</evidence>
<dbReference type="EMBL" id="PVNG01000003">
    <property type="protein sequence ID" value="PRX68209.1"/>
    <property type="molecule type" value="Genomic_DNA"/>
</dbReference>
<dbReference type="InterPro" id="IPR010499">
    <property type="entry name" value="AraC_E-bd"/>
</dbReference>
<sequence>MPQIIEFPPRPYLGVRRTITMTSFHLVADRIGEIIGRLAERGTAPAGAPFLRYHSIDMAADRLVVEAGVPVPAPMDAEDDLLAATLPAGRYVTTTHHGHPDQLAGAVESLLRWGREQGLEWDLTEKDGVEHWGCRLELYRTDPRVEPDMNNWDTDLQLRLT</sequence>